<reference evidence="5" key="1">
    <citation type="journal article" date="2019" name="Int. J. Syst. Evol. Microbiol.">
        <title>The Global Catalogue of Microorganisms (GCM) 10K type strain sequencing project: providing services to taxonomists for standard genome sequencing and annotation.</title>
        <authorList>
            <consortium name="The Broad Institute Genomics Platform"/>
            <consortium name="The Broad Institute Genome Sequencing Center for Infectious Disease"/>
            <person name="Wu L."/>
            <person name="Ma J."/>
        </authorList>
    </citation>
    <scope>NUCLEOTIDE SEQUENCE [LARGE SCALE GENOMIC DNA]</scope>
    <source>
        <strain evidence="5">JCM 17224</strain>
    </source>
</reference>
<feature type="domain" description="UCP01524 winged helix-turn-helix" evidence="2">
    <location>
        <begin position="364"/>
        <end position="440"/>
    </location>
</feature>
<dbReference type="PIRSF" id="PIRSF015244">
    <property type="entry name" value="UCP015244"/>
    <property type="match status" value="1"/>
</dbReference>
<organism evidence="4 5">
    <name type="scientific">Hymenobacter fastidiosus</name>
    <dbReference type="NCBI Taxonomy" id="486264"/>
    <lineage>
        <taxon>Bacteria</taxon>
        <taxon>Pseudomonadati</taxon>
        <taxon>Bacteroidota</taxon>
        <taxon>Cytophagia</taxon>
        <taxon>Cytophagales</taxon>
        <taxon>Hymenobacteraceae</taxon>
        <taxon>Hymenobacter</taxon>
    </lineage>
</organism>
<comment type="caution">
    <text evidence="4">The sequence shown here is derived from an EMBL/GenBank/DDBJ whole genome shotgun (WGS) entry which is preliminary data.</text>
</comment>
<dbReference type="Pfam" id="PF16221">
    <property type="entry name" value="HTH_47"/>
    <property type="match status" value="1"/>
</dbReference>
<feature type="domain" description="DUF2172" evidence="1">
    <location>
        <begin position="76"/>
        <end position="167"/>
    </location>
</feature>
<evidence type="ECO:0000313" key="5">
    <source>
        <dbReference type="Proteomes" id="UP001500567"/>
    </source>
</evidence>
<dbReference type="InterPro" id="IPR032622">
    <property type="entry name" value="UCP01524_HTH"/>
</dbReference>
<protein>
    <submittedName>
        <fullName evidence="4">DUF4910 domain-containing protein</fullName>
    </submittedName>
</protein>
<dbReference type="InterPro" id="IPR032610">
    <property type="entry name" value="DUF2172"/>
</dbReference>
<feature type="domain" description="DUF4910" evidence="3">
    <location>
        <begin position="25"/>
        <end position="363"/>
    </location>
</feature>
<dbReference type="EMBL" id="BAABDJ010000002">
    <property type="protein sequence ID" value="GAA3995307.1"/>
    <property type="molecule type" value="Genomic_DNA"/>
</dbReference>
<keyword evidence="5" id="KW-1185">Reference proteome</keyword>
<dbReference type="InterPro" id="IPR032589">
    <property type="entry name" value="DUF4910"/>
</dbReference>
<evidence type="ECO:0000259" key="1">
    <source>
        <dbReference type="Pfam" id="PF09940"/>
    </source>
</evidence>
<dbReference type="Gene3D" id="3.50.30.90">
    <property type="match status" value="1"/>
</dbReference>
<evidence type="ECO:0000313" key="4">
    <source>
        <dbReference type="EMBL" id="GAA3995307.1"/>
    </source>
</evidence>
<dbReference type="SUPFAM" id="SSF53187">
    <property type="entry name" value="Zn-dependent exopeptidases"/>
    <property type="match status" value="1"/>
</dbReference>
<evidence type="ECO:0000259" key="2">
    <source>
        <dbReference type="Pfam" id="PF16221"/>
    </source>
</evidence>
<dbReference type="Gene3D" id="1.10.10.10">
    <property type="entry name" value="Winged helix-like DNA-binding domain superfamily/Winged helix DNA-binding domain"/>
    <property type="match status" value="1"/>
</dbReference>
<dbReference type="Pfam" id="PF09940">
    <property type="entry name" value="DUF2172"/>
    <property type="match status" value="1"/>
</dbReference>
<dbReference type="InterPro" id="IPR036388">
    <property type="entry name" value="WH-like_DNA-bd_sf"/>
</dbReference>
<dbReference type="Proteomes" id="UP001500567">
    <property type="component" value="Unassembled WGS sequence"/>
</dbReference>
<gene>
    <name evidence="4" type="ORF">GCM10022408_02170</name>
</gene>
<sequence>METETALSPVPVVAAAEQAPGAAMHALLTRLFPICRSITGQGVRQTLGILREYLLGLQVYEVPTGTPAYDWLVPPEWNIRDAYVKNQAGERVIDFQQNNLHVVSYSAPVRGWLTRAELLPHLHTLPGQPNLIPYRTSYYAETWGFCLSHQALLGLDEPGYEVCIDSTLAPGSLTYGELFLPGETTDEVLISCHICHPSLANDNLSGIAVAIFLARYLTRQPRRYGYRFVFVPGTIGSLTWLSRNADAVTRIRHGLVATLLGSAGGFTYKKSRRGEAEIDRLVARVLADRGLPHHIQEFSPYGYDERQYCSPGFNLPVGCLSRTPFGEFPEYHTSADNPEFVRPAALGGALELFQTIVETLEANRRYRNLSPFGEPQLGRRGLYKATGGGPEGAAFQLALLWVLNLADGHYDLLGMAERSGLRFAQLRQAAEALLAAGLLTDESHPLPANPAAHDLR</sequence>
<dbReference type="Pfam" id="PF16254">
    <property type="entry name" value="DUF4910"/>
    <property type="match status" value="1"/>
</dbReference>
<dbReference type="InterPro" id="IPR012353">
    <property type="entry name" value="UCP015244"/>
</dbReference>
<dbReference type="RefSeq" id="WP_345070395.1">
    <property type="nucleotide sequence ID" value="NZ_BAABDJ010000002.1"/>
</dbReference>
<dbReference type="Gene3D" id="3.40.630.10">
    <property type="entry name" value="Zn peptidases"/>
    <property type="match status" value="1"/>
</dbReference>
<evidence type="ECO:0000259" key="3">
    <source>
        <dbReference type="Pfam" id="PF16254"/>
    </source>
</evidence>
<accession>A0ABP7RC32</accession>
<proteinExistence type="predicted"/>
<name>A0ABP7RC32_9BACT</name>